<comment type="caution">
    <text evidence="2">The sequence shown here is derived from an EMBL/GenBank/DDBJ whole genome shotgun (WGS) entry which is preliminary data.</text>
</comment>
<accession>A0A5B7IDU7</accession>
<protein>
    <submittedName>
        <fullName evidence="2">Uncharacterized protein</fullName>
    </submittedName>
</protein>
<proteinExistence type="predicted"/>
<sequence length="72" mass="8186">MFVKVRRPTHTPRPLLHANAPPTPATFPQHLMQLINTATSTQHILQLQPSPVSFVFLYARLLYVQPLDLLNS</sequence>
<dbReference type="Proteomes" id="UP000324222">
    <property type="component" value="Unassembled WGS sequence"/>
</dbReference>
<dbReference type="EMBL" id="VSRR010049634">
    <property type="protein sequence ID" value="MPC78894.1"/>
    <property type="molecule type" value="Genomic_DNA"/>
</dbReference>
<organism evidence="2 3">
    <name type="scientific">Portunus trituberculatus</name>
    <name type="common">Swimming crab</name>
    <name type="synonym">Neptunus trituberculatus</name>
    <dbReference type="NCBI Taxonomy" id="210409"/>
    <lineage>
        <taxon>Eukaryota</taxon>
        <taxon>Metazoa</taxon>
        <taxon>Ecdysozoa</taxon>
        <taxon>Arthropoda</taxon>
        <taxon>Crustacea</taxon>
        <taxon>Multicrustacea</taxon>
        <taxon>Malacostraca</taxon>
        <taxon>Eumalacostraca</taxon>
        <taxon>Eucarida</taxon>
        <taxon>Decapoda</taxon>
        <taxon>Pleocyemata</taxon>
        <taxon>Brachyura</taxon>
        <taxon>Eubrachyura</taxon>
        <taxon>Portunoidea</taxon>
        <taxon>Portunidae</taxon>
        <taxon>Portuninae</taxon>
        <taxon>Portunus</taxon>
    </lineage>
</organism>
<gene>
    <name evidence="2" type="ORF">E2C01_073398</name>
</gene>
<dbReference type="OrthoDB" id="6367618at2759"/>
<evidence type="ECO:0000313" key="3">
    <source>
        <dbReference type="Proteomes" id="UP000324222"/>
    </source>
</evidence>
<dbReference type="AlphaFoldDB" id="A0A5B7IDU7"/>
<feature type="compositionally biased region" description="Basic residues" evidence="1">
    <location>
        <begin position="1"/>
        <end position="10"/>
    </location>
</feature>
<keyword evidence="3" id="KW-1185">Reference proteome</keyword>
<evidence type="ECO:0000313" key="2">
    <source>
        <dbReference type="EMBL" id="MPC78894.1"/>
    </source>
</evidence>
<reference evidence="2 3" key="1">
    <citation type="submission" date="2019-05" db="EMBL/GenBank/DDBJ databases">
        <title>Another draft genome of Portunus trituberculatus and its Hox gene families provides insights of decapod evolution.</title>
        <authorList>
            <person name="Jeong J.-H."/>
            <person name="Song I."/>
            <person name="Kim S."/>
            <person name="Choi T."/>
            <person name="Kim D."/>
            <person name="Ryu S."/>
            <person name="Kim W."/>
        </authorList>
    </citation>
    <scope>NUCLEOTIDE SEQUENCE [LARGE SCALE GENOMIC DNA]</scope>
    <source>
        <tissue evidence="2">Muscle</tissue>
    </source>
</reference>
<name>A0A5B7IDU7_PORTR</name>
<evidence type="ECO:0000256" key="1">
    <source>
        <dbReference type="SAM" id="MobiDB-lite"/>
    </source>
</evidence>
<feature type="region of interest" description="Disordered" evidence="1">
    <location>
        <begin position="1"/>
        <end position="22"/>
    </location>
</feature>